<protein>
    <submittedName>
        <fullName evidence="2">Uncharacterized protein</fullName>
    </submittedName>
</protein>
<organism evidence="2 3">
    <name type="scientific">Alcaligenes xylosoxydans xylosoxydans</name>
    <name type="common">Achromobacter xylosoxidans</name>
    <dbReference type="NCBI Taxonomy" id="85698"/>
    <lineage>
        <taxon>Bacteria</taxon>
        <taxon>Pseudomonadati</taxon>
        <taxon>Pseudomonadota</taxon>
        <taxon>Betaproteobacteria</taxon>
        <taxon>Burkholderiales</taxon>
        <taxon>Alcaligenaceae</taxon>
        <taxon>Achromobacter</taxon>
    </lineage>
</organism>
<dbReference type="EMBL" id="CP014060">
    <property type="protein sequence ID" value="AMG36261.1"/>
    <property type="molecule type" value="Genomic_DNA"/>
</dbReference>
<name>A0A120LH59_ALCXX</name>
<dbReference type="RefSeq" id="WP_061071935.1">
    <property type="nucleotide sequence ID" value="NZ_CP014060.2"/>
</dbReference>
<feature type="compositionally biased region" description="Basic and acidic residues" evidence="1">
    <location>
        <begin position="8"/>
        <end position="21"/>
    </location>
</feature>
<proteinExistence type="predicted"/>
<evidence type="ECO:0000313" key="3">
    <source>
        <dbReference type="Proteomes" id="UP000060602"/>
    </source>
</evidence>
<reference evidence="3" key="1">
    <citation type="submission" date="2015-12" db="EMBL/GenBank/DDBJ databases">
        <title>FDA dAtabase for Regulatory Grade micrObial Sequences (FDA-ARGOS): Supporting development and validation of Infectious Disease Dx tests.</title>
        <authorList>
            <person name="Case J."/>
            <person name="Tallon L."/>
            <person name="Sadzewicz L."/>
            <person name="Sengamalay N."/>
            <person name="Ott S."/>
            <person name="Godinez A."/>
            <person name="Nagaraj S."/>
            <person name="Nadendla S."/>
            <person name="Sichtig H."/>
        </authorList>
    </citation>
    <scope>NUCLEOTIDE SEQUENCE [LARGE SCALE GENOMIC DNA]</scope>
    <source>
        <strain evidence="3">FDAARGOS_147</strain>
    </source>
</reference>
<sequence>MTWATQSERGDPAKLLERRQEPPPARTCAGCKEIRLITNPFGGRRVLRCALGEEVGQRCSKYEERPAP</sequence>
<evidence type="ECO:0000313" key="2">
    <source>
        <dbReference type="EMBL" id="AMG36261.1"/>
    </source>
</evidence>
<dbReference type="AlphaFoldDB" id="A0A120LH59"/>
<evidence type="ECO:0000256" key="1">
    <source>
        <dbReference type="SAM" id="MobiDB-lite"/>
    </source>
</evidence>
<dbReference type="Proteomes" id="UP000060602">
    <property type="component" value="Chromosome"/>
</dbReference>
<feature type="region of interest" description="Disordered" evidence="1">
    <location>
        <begin position="1"/>
        <end position="24"/>
    </location>
</feature>
<gene>
    <name evidence="2" type="ORF">AL504_09605</name>
</gene>
<accession>A0A120LH59</accession>